<dbReference type="AlphaFoldDB" id="A0A923LHQ0"/>
<sequence>MTLYLPEPVADFKTENAAIKAGIPSPTLVSLVMMLRSPVPESIAPLNKSESKAEVERDWKLFLNPSIFLLCSINFAIVYQLLINIL</sequence>
<proteinExistence type="predicted"/>
<keyword evidence="1" id="KW-1133">Transmembrane helix</keyword>
<feature type="transmembrane region" description="Helical" evidence="1">
    <location>
        <begin position="61"/>
        <end position="83"/>
    </location>
</feature>
<keyword evidence="1" id="KW-0472">Membrane</keyword>
<protein>
    <submittedName>
        <fullName evidence="2">Uncharacterized protein</fullName>
    </submittedName>
</protein>
<keyword evidence="3" id="KW-1185">Reference proteome</keyword>
<evidence type="ECO:0000256" key="1">
    <source>
        <dbReference type="SAM" id="Phobius"/>
    </source>
</evidence>
<dbReference type="EMBL" id="JACOPF010000001">
    <property type="protein sequence ID" value="MBC5688224.1"/>
    <property type="molecule type" value="Genomic_DNA"/>
</dbReference>
<comment type="caution">
    <text evidence="2">The sequence shown here is derived from an EMBL/GenBank/DDBJ whole genome shotgun (WGS) entry which is preliminary data.</text>
</comment>
<organism evidence="2 3">
    <name type="scientific">Mediterraneibacter hominis</name>
    <dbReference type="NCBI Taxonomy" id="2763054"/>
    <lineage>
        <taxon>Bacteria</taxon>
        <taxon>Bacillati</taxon>
        <taxon>Bacillota</taxon>
        <taxon>Clostridia</taxon>
        <taxon>Lachnospirales</taxon>
        <taxon>Lachnospiraceae</taxon>
        <taxon>Mediterraneibacter</taxon>
    </lineage>
</organism>
<evidence type="ECO:0000313" key="3">
    <source>
        <dbReference type="Proteomes" id="UP000652477"/>
    </source>
</evidence>
<dbReference type="Proteomes" id="UP000652477">
    <property type="component" value="Unassembled WGS sequence"/>
</dbReference>
<evidence type="ECO:0000313" key="2">
    <source>
        <dbReference type="EMBL" id="MBC5688224.1"/>
    </source>
</evidence>
<keyword evidence="1" id="KW-0812">Transmembrane</keyword>
<reference evidence="2" key="1">
    <citation type="submission" date="2020-08" db="EMBL/GenBank/DDBJ databases">
        <title>Genome public.</title>
        <authorList>
            <person name="Liu C."/>
            <person name="Sun Q."/>
        </authorList>
    </citation>
    <scope>NUCLEOTIDE SEQUENCE</scope>
    <source>
        <strain evidence="2">NSJ-55</strain>
    </source>
</reference>
<dbReference type="RefSeq" id="WP_186874853.1">
    <property type="nucleotide sequence ID" value="NZ_JACOPF010000001.1"/>
</dbReference>
<name>A0A923LHQ0_9FIRM</name>
<accession>A0A923LHQ0</accession>
<gene>
    <name evidence="2" type="ORF">H8S37_04680</name>
</gene>